<accession>A0ABN9VMV8</accession>
<sequence>MRTGHPTDATPPIAANGMCHFSDPIRFTMILRSCHNNMQCHACGTDLANTSEAEACTHNSRSAMSCEEASGEGEYQLGFLDVPAMALNSGVFMVLFFGVKMACGTRAAMPRSISAVS</sequence>
<name>A0ABN9VMV8_9DINO</name>
<reference evidence="2" key="1">
    <citation type="submission" date="2023-10" db="EMBL/GenBank/DDBJ databases">
        <authorList>
            <person name="Chen Y."/>
            <person name="Shah S."/>
            <person name="Dougan E. K."/>
            <person name="Thang M."/>
            <person name="Chan C."/>
        </authorList>
    </citation>
    <scope>NUCLEOTIDE SEQUENCE [LARGE SCALE GENOMIC DNA]</scope>
</reference>
<keyword evidence="1" id="KW-0812">Transmembrane</keyword>
<protein>
    <recommendedName>
        <fullName evidence="4">Copper transporter</fullName>
    </recommendedName>
</protein>
<dbReference type="Proteomes" id="UP001189429">
    <property type="component" value="Unassembled WGS sequence"/>
</dbReference>
<evidence type="ECO:0000256" key="1">
    <source>
        <dbReference type="SAM" id="Phobius"/>
    </source>
</evidence>
<dbReference type="EMBL" id="CAUYUJ010017317">
    <property type="protein sequence ID" value="CAK0873772.1"/>
    <property type="molecule type" value="Genomic_DNA"/>
</dbReference>
<gene>
    <name evidence="2" type="ORF">PCOR1329_LOCUS58874</name>
</gene>
<feature type="transmembrane region" description="Helical" evidence="1">
    <location>
        <begin position="84"/>
        <end position="103"/>
    </location>
</feature>
<proteinExistence type="predicted"/>
<organism evidence="2 3">
    <name type="scientific">Prorocentrum cordatum</name>
    <dbReference type="NCBI Taxonomy" id="2364126"/>
    <lineage>
        <taxon>Eukaryota</taxon>
        <taxon>Sar</taxon>
        <taxon>Alveolata</taxon>
        <taxon>Dinophyceae</taxon>
        <taxon>Prorocentrales</taxon>
        <taxon>Prorocentraceae</taxon>
        <taxon>Prorocentrum</taxon>
    </lineage>
</organism>
<keyword evidence="1" id="KW-0472">Membrane</keyword>
<comment type="caution">
    <text evidence="2">The sequence shown here is derived from an EMBL/GenBank/DDBJ whole genome shotgun (WGS) entry which is preliminary data.</text>
</comment>
<evidence type="ECO:0000313" key="2">
    <source>
        <dbReference type="EMBL" id="CAK0873772.1"/>
    </source>
</evidence>
<keyword evidence="1" id="KW-1133">Transmembrane helix</keyword>
<evidence type="ECO:0008006" key="4">
    <source>
        <dbReference type="Google" id="ProtNLM"/>
    </source>
</evidence>
<evidence type="ECO:0000313" key="3">
    <source>
        <dbReference type="Proteomes" id="UP001189429"/>
    </source>
</evidence>
<keyword evidence="3" id="KW-1185">Reference proteome</keyword>